<dbReference type="PANTHER" id="PTHR13847:SF281">
    <property type="entry name" value="FAD DEPENDENT OXIDOREDUCTASE DOMAIN-CONTAINING PROTEIN"/>
    <property type="match status" value="1"/>
</dbReference>
<feature type="non-terminal residue" evidence="4">
    <location>
        <position position="1"/>
    </location>
</feature>
<evidence type="ECO:0000313" key="4">
    <source>
        <dbReference type="EMBL" id="MEM5343177.1"/>
    </source>
</evidence>
<dbReference type="GO" id="GO:0016491">
    <property type="term" value="F:oxidoreductase activity"/>
    <property type="evidence" value="ECO:0007669"/>
    <property type="project" value="UniProtKB-KW"/>
</dbReference>
<comment type="caution">
    <text evidence="4">The sequence shown here is derived from an EMBL/GenBank/DDBJ whole genome shotgun (WGS) entry which is preliminary data.</text>
</comment>
<dbReference type="PANTHER" id="PTHR13847">
    <property type="entry name" value="SARCOSINE DEHYDROGENASE-RELATED"/>
    <property type="match status" value="1"/>
</dbReference>
<dbReference type="EMBL" id="JAZHGA010000021">
    <property type="protein sequence ID" value="MEM5343177.1"/>
    <property type="molecule type" value="Genomic_DNA"/>
</dbReference>
<dbReference type="Gene3D" id="3.30.9.10">
    <property type="entry name" value="D-Amino Acid Oxidase, subunit A, domain 2"/>
    <property type="match status" value="1"/>
</dbReference>
<keyword evidence="2 4" id="KW-0560">Oxidoreductase</keyword>
<gene>
    <name evidence="4" type="ORF">V4C56_26565</name>
</gene>
<dbReference type="PRINTS" id="PR00757">
    <property type="entry name" value="AMINEOXDASEF"/>
</dbReference>
<dbReference type="InterPro" id="IPR006076">
    <property type="entry name" value="FAD-dep_OxRdtase"/>
</dbReference>
<evidence type="ECO:0000313" key="5">
    <source>
        <dbReference type="Proteomes" id="UP001481677"/>
    </source>
</evidence>
<dbReference type="InterPro" id="IPR036188">
    <property type="entry name" value="FAD/NAD-bd_sf"/>
</dbReference>
<dbReference type="Pfam" id="PF01266">
    <property type="entry name" value="DAO"/>
    <property type="match status" value="1"/>
</dbReference>
<evidence type="ECO:0000256" key="1">
    <source>
        <dbReference type="ARBA" id="ARBA00001974"/>
    </source>
</evidence>
<dbReference type="SUPFAM" id="SSF51905">
    <property type="entry name" value="FAD/NAD(P)-binding domain"/>
    <property type="match status" value="1"/>
</dbReference>
<feature type="domain" description="FAD dependent oxidoreductase" evidence="3">
    <location>
        <begin position="79"/>
        <end position="438"/>
    </location>
</feature>
<accession>A0ABU9R814</accession>
<evidence type="ECO:0000256" key="2">
    <source>
        <dbReference type="ARBA" id="ARBA00023002"/>
    </source>
</evidence>
<comment type="cofactor">
    <cofactor evidence="1">
        <name>FAD</name>
        <dbReference type="ChEBI" id="CHEBI:57692"/>
    </cofactor>
</comment>
<reference evidence="4 5" key="1">
    <citation type="submission" date="2024-01" db="EMBL/GenBank/DDBJ databases">
        <title>The diversity of rhizobia nodulating Mimosa spp. in eleven states of Brazil covering several biomes is determined by host plant, location, and edaphic factors.</title>
        <authorList>
            <person name="Rouws L."/>
            <person name="Barauna A."/>
            <person name="Beukes C."/>
            <person name="De Faria S.M."/>
            <person name="Gross E."/>
            <person name="Dos Reis Junior F.B."/>
            <person name="Simon M."/>
            <person name="Maluk M."/>
            <person name="Odee D.W."/>
            <person name="Kenicer G."/>
            <person name="Young J.P.W."/>
            <person name="Reis V.M."/>
            <person name="Zilli J."/>
            <person name="James E.K."/>
        </authorList>
    </citation>
    <scope>NUCLEOTIDE SEQUENCE [LARGE SCALE GENOMIC DNA]</scope>
    <source>
        <strain evidence="4 5">JPY530</strain>
    </source>
</reference>
<name>A0ABU9R814_9BURK</name>
<dbReference type="Gene3D" id="3.50.50.60">
    <property type="entry name" value="FAD/NAD(P)-binding domain"/>
    <property type="match status" value="1"/>
</dbReference>
<protein>
    <submittedName>
        <fullName evidence="4">FAD-binding oxidoreductase</fullName>
        <ecNumber evidence="4">1.-.-.-</ecNumber>
    </submittedName>
</protein>
<evidence type="ECO:0000259" key="3">
    <source>
        <dbReference type="Pfam" id="PF01266"/>
    </source>
</evidence>
<sequence length="484" mass="51987">LRAGNRRGVPCAHRAALAVMLTRVWFLTAGQPLAHGKSYCLNIMYVASKLPQHLGQSGWVSMLPPRTPRPPLSGTVNADIAVIGGGFAGLSAARRLSQLDASLKVVILEAGEIAEGATGRNSGFIIDLPHEVSSEDYGGSDTSERQHDIKVHRIAIALAQALANEKGWGKDIFDPCGKYNVALGLQGDKHVASYAKQLDKVKEPYKLLDAREIAAVTGTESFTSAIFTPGTVIIQPAAYIRGLADSFHDRVKLYENTPALSFERQGASWLVKTPKGAVSTAKIILANNGQAQSFGLFQGQLLHVYTYASMTEAFEPQRLGGQRSWAATPAFPMGTTVRRVEGANGDRILIRSRYTYNPRMQVSKNAIARAGRVHDRKFEARFPMLKGIPMEYRWAGAMALTWNGVPAFGEIEPGVFAAIACNGVGATKATASGIAAAEAALGQDSWLVQVFRGFAAPKRLPPQPFLTIGATANLSMKEWSAGAE</sequence>
<organism evidence="4 5">
    <name type="scientific">Paraburkholderia azotifigens</name>
    <dbReference type="NCBI Taxonomy" id="2057004"/>
    <lineage>
        <taxon>Bacteria</taxon>
        <taxon>Pseudomonadati</taxon>
        <taxon>Pseudomonadota</taxon>
        <taxon>Betaproteobacteria</taxon>
        <taxon>Burkholderiales</taxon>
        <taxon>Burkholderiaceae</taxon>
        <taxon>Paraburkholderia</taxon>
    </lineage>
</organism>
<keyword evidence="5" id="KW-1185">Reference proteome</keyword>
<dbReference type="EC" id="1.-.-.-" evidence="4"/>
<dbReference type="InterPro" id="IPR001613">
    <property type="entry name" value="Flavin_amine_oxidase"/>
</dbReference>
<proteinExistence type="predicted"/>
<dbReference type="Proteomes" id="UP001481677">
    <property type="component" value="Unassembled WGS sequence"/>
</dbReference>